<evidence type="ECO:0000256" key="1">
    <source>
        <dbReference type="SAM" id="SignalP"/>
    </source>
</evidence>
<keyword evidence="3" id="KW-1185">Reference proteome</keyword>
<sequence length="339" mass="37754">MAPPTAQLLAIAFLLFATGGVRAQGFNYDFQCPDGYAITTLDYRRGANIDTTQGNIRKCTINSTSCQSYNVETQILMKCVFYQPPGCNRACVTLTGEASQCYNALAEVRNNQTLLSLYNITNASNSWGAIGKNVIYVAGLKRTGTTNDTVQRTCCFIRNRVNEGYGGYPQGFFIADMPNNAKRVQKYIPINETWDIRTRYPNASSTALYTNIFLSNWNQPSAIWTEINDLTYNSGNQYKYAHYYSVTAAYTSQSYDLHYCDPCASVTCMNGGTCRKPLETEYGPSFDYKKEVCTCGPNWSGAYCDCSGTVKRDVVFVFGNTNSLSNPANFNAVQLRFII</sequence>
<keyword evidence="1" id="KW-0732">Signal</keyword>
<reference evidence="4" key="1">
    <citation type="submission" date="2022-11" db="UniProtKB">
        <authorList>
            <consortium name="WormBaseParasite"/>
        </authorList>
    </citation>
    <scope>IDENTIFICATION</scope>
</reference>
<proteinExistence type="predicted"/>
<evidence type="ECO:0000259" key="2">
    <source>
        <dbReference type="PROSITE" id="PS00022"/>
    </source>
</evidence>
<organism evidence="3 4">
    <name type="scientific">Plectus sambesii</name>
    <dbReference type="NCBI Taxonomy" id="2011161"/>
    <lineage>
        <taxon>Eukaryota</taxon>
        <taxon>Metazoa</taxon>
        <taxon>Ecdysozoa</taxon>
        <taxon>Nematoda</taxon>
        <taxon>Chromadorea</taxon>
        <taxon>Plectida</taxon>
        <taxon>Plectina</taxon>
        <taxon>Plectoidea</taxon>
        <taxon>Plectidae</taxon>
        <taxon>Plectus</taxon>
    </lineage>
</organism>
<dbReference type="InterPro" id="IPR000742">
    <property type="entry name" value="EGF"/>
</dbReference>
<dbReference type="PROSITE" id="PS00022">
    <property type="entry name" value="EGF_1"/>
    <property type="match status" value="1"/>
</dbReference>
<name>A0A914XIC3_9BILA</name>
<feature type="chain" id="PRO_5036734429" evidence="1">
    <location>
        <begin position="24"/>
        <end position="339"/>
    </location>
</feature>
<dbReference type="Proteomes" id="UP000887566">
    <property type="component" value="Unplaced"/>
</dbReference>
<accession>A0A914XIC3</accession>
<dbReference type="Gene3D" id="2.10.25.10">
    <property type="entry name" value="Laminin"/>
    <property type="match status" value="1"/>
</dbReference>
<dbReference type="WBParaSite" id="PSAMB.scaffold8212size6490.g31117.t1">
    <property type="protein sequence ID" value="PSAMB.scaffold8212size6490.g31117.t1"/>
    <property type="gene ID" value="PSAMB.scaffold8212size6490.g31117"/>
</dbReference>
<evidence type="ECO:0000313" key="3">
    <source>
        <dbReference type="Proteomes" id="UP000887566"/>
    </source>
</evidence>
<feature type="signal peptide" evidence="1">
    <location>
        <begin position="1"/>
        <end position="23"/>
    </location>
</feature>
<dbReference type="AlphaFoldDB" id="A0A914XIC3"/>
<evidence type="ECO:0000313" key="4">
    <source>
        <dbReference type="WBParaSite" id="PSAMB.scaffold8212size6490.g31117.t1"/>
    </source>
</evidence>
<protein>
    <submittedName>
        <fullName evidence="4">EGF-like domain-containing protein</fullName>
    </submittedName>
</protein>
<feature type="domain" description="EGF-like" evidence="2">
    <location>
        <begin position="293"/>
        <end position="304"/>
    </location>
</feature>